<gene>
    <name evidence="2" type="ORF">STAS_35165</name>
</gene>
<name>A0A5A7RJI2_STRAF</name>
<reference evidence="3" key="1">
    <citation type="journal article" date="2019" name="Curr. Biol.">
        <title>Genome Sequence of Striga asiatica Provides Insight into the Evolution of Plant Parasitism.</title>
        <authorList>
            <person name="Yoshida S."/>
            <person name="Kim S."/>
            <person name="Wafula E.K."/>
            <person name="Tanskanen J."/>
            <person name="Kim Y.M."/>
            <person name="Honaas L."/>
            <person name="Yang Z."/>
            <person name="Spallek T."/>
            <person name="Conn C.E."/>
            <person name="Ichihashi Y."/>
            <person name="Cheong K."/>
            <person name="Cui S."/>
            <person name="Der J.P."/>
            <person name="Gundlach H."/>
            <person name="Jiao Y."/>
            <person name="Hori C."/>
            <person name="Ishida J.K."/>
            <person name="Kasahara H."/>
            <person name="Kiba T."/>
            <person name="Kim M.S."/>
            <person name="Koo N."/>
            <person name="Laohavisit A."/>
            <person name="Lee Y.H."/>
            <person name="Lumba S."/>
            <person name="McCourt P."/>
            <person name="Mortimer J.C."/>
            <person name="Mutuku J.M."/>
            <person name="Nomura T."/>
            <person name="Sasaki-Sekimoto Y."/>
            <person name="Seto Y."/>
            <person name="Wang Y."/>
            <person name="Wakatake T."/>
            <person name="Sakakibara H."/>
            <person name="Demura T."/>
            <person name="Yamaguchi S."/>
            <person name="Yoneyama K."/>
            <person name="Manabe R.I."/>
            <person name="Nelson D.C."/>
            <person name="Schulman A.H."/>
            <person name="Timko M.P."/>
            <person name="dePamphilis C.W."/>
            <person name="Choi D."/>
            <person name="Shirasu K."/>
        </authorList>
    </citation>
    <scope>NUCLEOTIDE SEQUENCE [LARGE SCALE GENOMIC DNA]</scope>
    <source>
        <strain evidence="3">cv. UVA1</strain>
    </source>
</reference>
<feature type="region of interest" description="Disordered" evidence="1">
    <location>
        <begin position="1"/>
        <end position="22"/>
    </location>
</feature>
<dbReference type="Proteomes" id="UP000325081">
    <property type="component" value="Unassembled WGS sequence"/>
</dbReference>
<comment type="caution">
    <text evidence="2">The sequence shown here is derived from an EMBL/GenBank/DDBJ whole genome shotgun (WGS) entry which is preliminary data.</text>
</comment>
<feature type="compositionally biased region" description="Basic and acidic residues" evidence="1">
    <location>
        <begin position="9"/>
        <end position="20"/>
    </location>
</feature>
<dbReference type="EMBL" id="BKCP01013292">
    <property type="protein sequence ID" value="GER57351.1"/>
    <property type="molecule type" value="Genomic_DNA"/>
</dbReference>
<dbReference type="AlphaFoldDB" id="A0A5A7RJI2"/>
<keyword evidence="3" id="KW-1185">Reference proteome</keyword>
<evidence type="ECO:0000256" key="1">
    <source>
        <dbReference type="SAM" id="MobiDB-lite"/>
    </source>
</evidence>
<sequence length="183" mass="21118">MLEKVSSSRMERRTGSRADRTAPLSGIIRRNHVTRWLRSSVKESSRAFRPVIISMRMTPKAYTSTFVILCRKQTEHTRVFRRKITERPSKPCLHRPEIRHFSSHIIPKQYIRRLQIPVYEALLSQAVQILDSSCNIQGYSNSLVPVERGTLHLLPVEQMLPQAPLSHVLVHQKPLTPVITKPV</sequence>
<evidence type="ECO:0000313" key="2">
    <source>
        <dbReference type="EMBL" id="GER57351.1"/>
    </source>
</evidence>
<proteinExistence type="predicted"/>
<organism evidence="2 3">
    <name type="scientific">Striga asiatica</name>
    <name type="common">Asiatic witchweed</name>
    <name type="synonym">Buchnera asiatica</name>
    <dbReference type="NCBI Taxonomy" id="4170"/>
    <lineage>
        <taxon>Eukaryota</taxon>
        <taxon>Viridiplantae</taxon>
        <taxon>Streptophyta</taxon>
        <taxon>Embryophyta</taxon>
        <taxon>Tracheophyta</taxon>
        <taxon>Spermatophyta</taxon>
        <taxon>Magnoliopsida</taxon>
        <taxon>eudicotyledons</taxon>
        <taxon>Gunneridae</taxon>
        <taxon>Pentapetalae</taxon>
        <taxon>asterids</taxon>
        <taxon>lamiids</taxon>
        <taxon>Lamiales</taxon>
        <taxon>Orobanchaceae</taxon>
        <taxon>Buchnereae</taxon>
        <taxon>Striga</taxon>
    </lineage>
</organism>
<accession>A0A5A7RJI2</accession>
<protein>
    <submittedName>
        <fullName evidence="2">Inositol polyphosphate 5-phosphatase I</fullName>
    </submittedName>
</protein>
<evidence type="ECO:0000313" key="3">
    <source>
        <dbReference type="Proteomes" id="UP000325081"/>
    </source>
</evidence>